<protein>
    <submittedName>
        <fullName evidence="6">DUF58 domain-containing protein</fullName>
    </submittedName>
</protein>
<dbReference type="Gene3D" id="1.10.287.1480">
    <property type="match status" value="1"/>
</dbReference>
<accession>A0A0N4VL76</accession>
<evidence type="ECO:0000313" key="6">
    <source>
        <dbReference type="WBParaSite" id="EVEC_0001162901-mRNA-1"/>
    </source>
</evidence>
<evidence type="ECO:0000256" key="1">
    <source>
        <dbReference type="ARBA" id="ARBA00009083"/>
    </source>
</evidence>
<reference evidence="4 5" key="2">
    <citation type="submission" date="2018-10" db="EMBL/GenBank/DDBJ databases">
        <authorList>
            <consortium name="Pathogen Informatics"/>
        </authorList>
    </citation>
    <scope>NUCLEOTIDE SEQUENCE [LARGE SCALE GENOMIC DNA]</scope>
</reference>
<dbReference type="GO" id="GO:0006412">
    <property type="term" value="P:translation"/>
    <property type="evidence" value="ECO:0007669"/>
    <property type="project" value="InterPro"/>
</dbReference>
<dbReference type="GO" id="GO:0005763">
    <property type="term" value="C:mitochondrial small ribosomal subunit"/>
    <property type="evidence" value="ECO:0007669"/>
    <property type="project" value="TreeGrafter"/>
</dbReference>
<evidence type="ECO:0000256" key="3">
    <source>
        <dbReference type="ARBA" id="ARBA00023274"/>
    </source>
</evidence>
<dbReference type="Pfam" id="PF00253">
    <property type="entry name" value="Ribosomal_S14"/>
    <property type="match status" value="1"/>
</dbReference>
<sequence length="232" mass="26630">MTFWATWRMLRDVRRRHSVEQCGPERMRLKALKCNTILPQAIRDECAEKLHKLPKDSRPKLVLNMCQFSGKRRGKIKRFRLSRHLFRDLADHGRGFVKSSSSPVDSKSLYLNDKLTLLNSVLFILLMKLLDIAVLDSGSVMVFVFADGRDHDALAVHRVKRQFWSYGLLVEKKVAGGQVEDVKQIVYLKYQAAEADRVNDLRNCGANLLCENRVRKGTEALKVFKTAGMQVL</sequence>
<dbReference type="STRING" id="51028.A0A0N4VL76"/>
<proteinExistence type="inferred from homology"/>
<dbReference type="WBParaSite" id="EVEC_0001162901-mRNA-1">
    <property type="protein sequence ID" value="EVEC_0001162901-mRNA-1"/>
    <property type="gene ID" value="EVEC_0001162901"/>
</dbReference>
<dbReference type="AlphaFoldDB" id="A0A0N4VL76"/>
<dbReference type="PANTHER" id="PTHR19836">
    <property type="entry name" value="30S RIBOSOMAL PROTEIN S14"/>
    <property type="match status" value="1"/>
</dbReference>
<name>A0A0N4VL76_ENTVE</name>
<evidence type="ECO:0000313" key="5">
    <source>
        <dbReference type="Proteomes" id="UP000274131"/>
    </source>
</evidence>
<keyword evidence="5" id="KW-1185">Reference proteome</keyword>
<dbReference type="SUPFAM" id="SSF57716">
    <property type="entry name" value="Glucocorticoid receptor-like (DNA-binding domain)"/>
    <property type="match status" value="1"/>
</dbReference>
<evidence type="ECO:0000256" key="2">
    <source>
        <dbReference type="ARBA" id="ARBA00022980"/>
    </source>
</evidence>
<comment type="similarity">
    <text evidence="1">Belongs to the universal ribosomal protein uS14 family.</text>
</comment>
<keyword evidence="2" id="KW-0689">Ribosomal protein</keyword>
<reference evidence="6" key="1">
    <citation type="submission" date="2017-02" db="UniProtKB">
        <authorList>
            <consortium name="WormBaseParasite"/>
        </authorList>
    </citation>
    <scope>IDENTIFICATION</scope>
</reference>
<dbReference type="PANTHER" id="PTHR19836:SF19">
    <property type="entry name" value="SMALL RIBOSOMAL SUBUNIT PROTEIN US14M"/>
    <property type="match status" value="1"/>
</dbReference>
<organism evidence="6">
    <name type="scientific">Enterobius vermicularis</name>
    <name type="common">Human pinworm</name>
    <dbReference type="NCBI Taxonomy" id="51028"/>
    <lineage>
        <taxon>Eukaryota</taxon>
        <taxon>Metazoa</taxon>
        <taxon>Ecdysozoa</taxon>
        <taxon>Nematoda</taxon>
        <taxon>Chromadorea</taxon>
        <taxon>Rhabditida</taxon>
        <taxon>Spirurina</taxon>
        <taxon>Oxyuridomorpha</taxon>
        <taxon>Oxyuroidea</taxon>
        <taxon>Oxyuridae</taxon>
        <taxon>Enterobius</taxon>
    </lineage>
</organism>
<dbReference type="Proteomes" id="UP000274131">
    <property type="component" value="Unassembled WGS sequence"/>
</dbReference>
<dbReference type="InterPro" id="IPR001209">
    <property type="entry name" value="Ribosomal_uS14"/>
</dbReference>
<dbReference type="OrthoDB" id="413436at2759"/>
<gene>
    <name evidence="4" type="ORF">EVEC_LOCUS10922</name>
</gene>
<keyword evidence="3" id="KW-0687">Ribonucleoprotein</keyword>
<evidence type="ECO:0000313" key="4">
    <source>
        <dbReference type="EMBL" id="VDD96171.1"/>
    </source>
</evidence>
<dbReference type="EMBL" id="UXUI01011345">
    <property type="protein sequence ID" value="VDD96171.1"/>
    <property type="molecule type" value="Genomic_DNA"/>
</dbReference>
<dbReference type="GO" id="GO:0003735">
    <property type="term" value="F:structural constituent of ribosome"/>
    <property type="evidence" value="ECO:0007669"/>
    <property type="project" value="InterPro"/>
</dbReference>